<keyword evidence="1" id="KW-0677">Repeat</keyword>
<keyword evidence="2 3" id="KW-0040">ANK repeat</keyword>
<protein>
    <submittedName>
        <fullName evidence="4">Uncharacterized protein</fullName>
    </submittedName>
</protein>
<dbReference type="Proteomes" id="UP000231688">
    <property type="component" value="Unassembled WGS sequence"/>
</dbReference>
<sequence>MCYFTETTTRRVFKEDIPIFLREFGKRASVKKVFGFARATGKENWEAWLLAQPEYLPWLLESGADINAAGGLALVLAARHGEFSAVKRLLNEGAKENIDRALVESAEKGRYSIVDLLLKHGVNPCALDCLAIKVAAFNGCRAIARLLADNGANQIKEAMDKALMGGYPEIAWMLKDYILKNSGR</sequence>
<dbReference type="PROSITE" id="PS50088">
    <property type="entry name" value="ANK_REPEAT"/>
    <property type="match status" value="1"/>
</dbReference>
<name>A0A2M7UD52_9BACT</name>
<evidence type="ECO:0000256" key="2">
    <source>
        <dbReference type="ARBA" id="ARBA00023043"/>
    </source>
</evidence>
<gene>
    <name evidence="4" type="ORF">COY10_01975</name>
</gene>
<evidence type="ECO:0000256" key="3">
    <source>
        <dbReference type="PROSITE-ProRule" id="PRU00023"/>
    </source>
</evidence>
<dbReference type="EMBL" id="PFOH01000054">
    <property type="protein sequence ID" value="PIZ69176.1"/>
    <property type="molecule type" value="Genomic_DNA"/>
</dbReference>
<feature type="repeat" description="ANK" evidence="3">
    <location>
        <begin position="69"/>
        <end position="101"/>
    </location>
</feature>
<evidence type="ECO:0000256" key="1">
    <source>
        <dbReference type="ARBA" id="ARBA00022737"/>
    </source>
</evidence>
<dbReference type="Gene3D" id="1.25.40.20">
    <property type="entry name" value="Ankyrin repeat-containing domain"/>
    <property type="match status" value="1"/>
</dbReference>
<dbReference type="InterPro" id="IPR036770">
    <property type="entry name" value="Ankyrin_rpt-contain_sf"/>
</dbReference>
<dbReference type="Pfam" id="PF12796">
    <property type="entry name" value="Ank_2"/>
    <property type="match status" value="1"/>
</dbReference>
<reference evidence="5" key="1">
    <citation type="submission" date="2017-09" db="EMBL/GenBank/DDBJ databases">
        <title>Depth-based differentiation of microbial function through sediment-hosted aquifers and enrichment of novel symbionts in the deep terrestrial subsurface.</title>
        <authorList>
            <person name="Probst A.J."/>
            <person name="Ladd B."/>
            <person name="Jarett J.K."/>
            <person name="Geller-Mcgrath D.E."/>
            <person name="Sieber C.M.K."/>
            <person name="Emerson J.B."/>
            <person name="Anantharaman K."/>
            <person name="Thomas B.C."/>
            <person name="Malmstrom R."/>
            <person name="Stieglmeier M."/>
            <person name="Klingl A."/>
            <person name="Woyke T."/>
            <person name="Ryan C.M."/>
            <person name="Banfield J.F."/>
        </authorList>
    </citation>
    <scope>NUCLEOTIDE SEQUENCE [LARGE SCALE GENOMIC DNA]</scope>
</reference>
<dbReference type="PANTHER" id="PTHR24198">
    <property type="entry name" value="ANKYRIN REPEAT AND PROTEIN KINASE DOMAIN-CONTAINING PROTEIN"/>
    <property type="match status" value="1"/>
</dbReference>
<comment type="caution">
    <text evidence="4">The sequence shown here is derived from an EMBL/GenBank/DDBJ whole genome shotgun (WGS) entry which is preliminary data.</text>
</comment>
<dbReference type="AlphaFoldDB" id="A0A2M7UD52"/>
<dbReference type="PANTHER" id="PTHR24198:SF165">
    <property type="entry name" value="ANKYRIN REPEAT-CONTAINING PROTEIN-RELATED"/>
    <property type="match status" value="1"/>
</dbReference>
<evidence type="ECO:0000313" key="5">
    <source>
        <dbReference type="Proteomes" id="UP000231688"/>
    </source>
</evidence>
<proteinExistence type="predicted"/>
<dbReference type="InterPro" id="IPR002110">
    <property type="entry name" value="Ankyrin_rpt"/>
</dbReference>
<dbReference type="SUPFAM" id="SSF48403">
    <property type="entry name" value="Ankyrin repeat"/>
    <property type="match status" value="1"/>
</dbReference>
<accession>A0A2M7UD52</accession>
<evidence type="ECO:0000313" key="4">
    <source>
        <dbReference type="EMBL" id="PIZ69176.1"/>
    </source>
</evidence>
<organism evidence="4 5">
    <name type="scientific">Candidatus Portnoybacteria bacterium CG_4_10_14_0_2_um_filter_43_36</name>
    <dbReference type="NCBI Taxonomy" id="1974798"/>
    <lineage>
        <taxon>Bacteria</taxon>
        <taxon>Candidatus Portnoyibacteriota</taxon>
    </lineage>
</organism>